<evidence type="ECO:0000313" key="5">
    <source>
        <dbReference type="Proteomes" id="UP000663842"/>
    </source>
</evidence>
<gene>
    <name evidence="4" type="ORF">UXM345_LOCUS9630</name>
</gene>
<evidence type="ECO:0000259" key="2">
    <source>
        <dbReference type="Pfam" id="PF08163"/>
    </source>
</evidence>
<dbReference type="Pfam" id="PF19704">
    <property type="entry name" value="DNAPKcs_CC5"/>
    <property type="match status" value="1"/>
</dbReference>
<feature type="compositionally biased region" description="Polar residues" evidence="1">
    <location>
        <begin position="263"/>
        <end position="286"/>
    </location>
</feature>
<feature type="compositionally biased region" description="Pro residues" evidence="1">
    <location>
        <begin position="130"/>
        <end position="158"/>
    </location>
</feature>
<dbReference type="GO" id="GO:0005634">
    <property type="term" value="C:nucleus"/>
    <property type="evidence" value="ECO:0007669"/>
    <property type="project" value="InterPro"/>
</dbReference>
<evidence type="ECO:0000259" key="3">
    <source>
        <dbReference type="Pfam" id="PF19704"/>
    </source>
</evidence>
<sequence length="661" mass="74475">MCLEVIFLQVTGSQPKFPKQEQESPGCHGTMDPVPDYDLNSYKGSEKFQGTIAVINVCTRPISVTHIIQPLFRMQEEIEFSLPEGWQSVILDGNSNIRSTQLRTHLKRIAKTRKISNSHPVLLQMDPVHPSLPTPPNDTPSLPTPPNDTPSLPTPPNDTPSLLARSNDKPLNDKPSLLARSNDKPSNDKPSLLARSNDKPSNDKLSNDKPSNDKPSLEARSNDKPSNDKQSKDTPSNDKPSDDKPSNDKPSNDKPSLPARSNYKPSNDTLSLPAPSNDTPSLPATSNDKRSSPANNEVLFAISPIDRPPLTTMQNRNLIQNGVKNVDHLRDFSLDIEDFTEKYNHVMTSFDGVNENGAESRDKDENEDDAPELVYPPEDGVLPRSDDVSNDKIPQYAAEHSVDVEPQWLQEMREKSKKMLAKYDDKINEMDKKLKKMMAYRQQMAQDFDTKINQLILKWISNQNGTTRYRHLRKRDKANGTGHKKCSSCTPTVGLKYSHGITPVQSDMPPWMICLYKNFSETTLAFNIKLFIMRFITHTNTIFEPYARYGLTPILHMCNQMLEKSTEGLTKPSEFDTIAVQRLLENLFLNYSHKNSLVMQSYLDLIKKLIESSKERISAPTLIIHKLISDLGIKSKQYAIGLSLIGILLANHILPYNQSIK</sequence>
<dbReference type="EMBL" id="CAJOBF010000887">
    <property type="protein sequence ID" value="CAF3884020.1"/>
    <property type="molecule type" value="Genomic_DNA"/>
</dbReference>
<reference evidence="4" key="1">
    <citation type="submission" date="2021-02" db="EMBL/GenBank/DDBJ databases">
        <authorList>
            <person name="Nowell W R."/>
        </authorList>
    </citation>
    <scope>NUCLEOTIDE SEQUENCE</scope>
</reference>
<evidence type="ECO:0000313" key="4">
    <source>
        <dbReference type="EMBL" id="CAF3884020.1"/>
    </source>
</evidence>
<accession>A0A819GII0</accession>
<organism evidence="4 5">
    <name type="scientific">Rotaria magnacalcarata</name>
    <dbReference type="NCBI Taxonomy" id="392030"/>
    <lineage>
        <taxon>Eukaryota</taxon>
        <taxon>Metazoa</taxon>
        <taxon>Spiralia</taxon>
        <taxon>Gnathifera</taxon>
        <taxon>Rotifera</taxon>
        <taxon>Eurotatoria</taxon>
        <taxon>Bdelloidea</taxon>
        <taxon>Philodinida</taxon>
        <taxon>Philodinidae</taxon>
        <taxon>Rotaria</taxon>
    </lineage>
</organism>
<feature type="region of interest" description="Disordered" evidence="1">
    <location>
        <begin position="113"/>
        <end position="295"/>
    </location>
</feature>
<dbReference type="Proteomes" id="UP000663842">
    <property type="component" value="Unassembled WGS sequence"/>
</dbReference>
<name>A0A819GII0_9BILA</name>
<feature type="domain" description="DNA-dependent protein kinase catalytic subunit CC3" evidence="2">
    <location>
        <begin position="504"/>
        <end position="564"/>
    </location>
</feature>
<protein>
    <submittedName>
        <fullName evidence="4">Uncharacterized protein</fullName>
    </submittedName>
</protein>
<feature type="domain" description="DNA-dependent protein kinase catalytic subunit CC5" evidence="3">
    <location>
        <begin position="582"/>
        <end position="659"/>
    </location>
</feature>
<feature type="compositionally biased region" description="Basic and acidic residues" evidence="1">
    <location>
        <begin position="196"/>
        <end position="252"/>
    </location>
</feature>
<comment type="caution">
    <text evidence="4">The sequence shown here is derived from an EMBL/GenBank/DDBJ whole genome shotgun (WGS) entry which is preliminary data.</text>
</comment>
<dbReference type="Pfam" id="PF08163">
    <property type="entry name" value="DNAPKcs_CC3"/>
    <property type="match status" value="1"/>
</dbReference>
<proteinExistence type="predicted"/>
<dbReference type="GO" id="GO:0006303">
    <property type="term" value="P:double-strand break repair via nonhomologous end joining"/>
    <property type="evidence" value="ECO:0007669"/>
    <property type="project" value="InterPro"/>
</dbReference>
<dbReference type="InterPro" id="IPR012582">
    <property type="entry name" value="DNAPKcs_CC3"/>
</dbReference>
<dbReference type="InterPro" id="IPR045581">
    <property type="entry name" value="DNAPKcs_CC5"/>
</dbReference>
<dbReference type="AlphaFoldDB" id="A0A819GII0"/>
<evidence type="ECO:0000256" key="1">
    <source>
        <dbReference type="SAM" id="MobiDB-lite"/>
    </source>
</evidence>
<feature type="region of interest" description="Disordered" evidence="1">
    <location>
        <begin position="350"/>
        <end position="384"/>
    </location>
</feature>